<sequence>MSLPISQVKSQNTRGRSRENPRYTFPLSRSSDVFQKPLSISTHPYFHPSSHSPNCRCRSYASLSPSPPQTRYPFGDLYLFAGLLFPPLPFSYEVPVSDLNLLHKKLPVWGIILLVVFSIR</sequence>
<keyword evidence="3" id="KW-1185">Reference proteome</keyword>
<dbReference type="Proteomes" id="UP000663193">
    <property type="component" value="Chromosome 9"/>
</dbReference>
<dbReference type="AlphaFoldDB" id="A0A7U2F545"/>
<feature type="compositionally biased region" description="Polar residues" evidence="1">
    <location>
        <begin position="1"/>
        <end position="14"/>
    </location>
</feature>
<organism evidence="2 3">
    <name type="scientific">Phaeosphaeria nodorum (strain SN15 / ATCC MYA-4574 / FGSC 10173)</name>
    <name type="common">Glume blotch fungus</name>
    <name type="synonym">Parastagonospora nodorum</name>
    <dbReference type="NCBI Taxonomy" id="321614"/>
    <lineage>
        <taxon>Eukaryota</taxon>
        <taxon>Fungi</taxon>
        <taxon>Dikarya</taxon>
        <taxon>Ascomycota</taxon>
        <taxon>Pezizomycotina</taxon>
        <taxon>Dothideomycetes</taxon>
        <taxon>Pleosporomycetidae</taxon>
        <taxon>Pleosporales</taxon>
        <taxon>Pleosporineae</taxon>
        <taxon>Phaeosphaeriaceae</taxon>
        <taxon>Parastagonospora</taxon>
    </lineage>
</organism>
<feature type="region of interest" description="Disordered" evidence="1">
    <location>
        <begin position="1"/>
        <end position="28"/>
    </location>
</feature>
<evidence type="ECO:0000313" key="3">
    <source>
        <dbReference type="Proteomes" id="UP000663193"/>
    </source>
</evidence>
<dbReference type="EMBL" id="CP069031">
    <property type="protein sequence ID" value="QRC98890.1"/>
    <property type="molecule type" value="Genomic_DNA"/>
</dbReference>
<evidence type="ECO:0000313" key="2">
    <source>
        <dbReference type="EMBL" id="QRC98890.1"/>
    </source>
</evidence>
<dbReference type="VEuPathDB" id="FungiDB:JI435_412750"/>
<proteinExistence type="predicted"/>
<protein>
    <submittedName>
        <fullName evidence="2">Uncharacterized protein</fullName>
    </submittedName>
</protein>
<gene>
    <name evidence="2" type="ORF">JI435_412750</name>
</gene>
<accession>A0A7U2F545</accession>
<name>A0A7U2F545_PHANO</name>
<reference evidence="3" key="1">
    <citation type="journal article" date="2021" name="BMC Genomics">
        <title>Chromosome-level genome assembly and manually-curated proteome of model necrotroph Parastagonospora nodorum Sn15 reveals a genome-wide trove of candidate effector homologs, and redundancy of virulence-related functions within an accessory chromosome.</title>
        <authorList>
            <person name="Bertazzoni S."/>
            <person name="Jones D.A.B."/>
            <person name="Phan H.T."/>
            <person name="Tan K.-C."/>
            <person name="Hane J.K."/>
        </authorList>
    </citation>
    <scope>NUCLEOTIDE SEQUENCE [LARGE SCALE GENOMIC DNA]</scope>
    <source>
        <strain evidence="3">SN15 / ATCC MYA-4574 / FGSC 10173)</strain>
    </source>
</reference>
<evidence type="ECO:0000256" key="1">
    <source>
        <dbReference type="SAM" id="MobiDB-lite"/>
    </source>
</evidence>